<proteinExistence type="predicted"/>
<evidence type="ECO:0000313" key="1">
    <source>
        <dbReference type="EMBL" id="KAG1776565.1"/>
    </source>
</evidence>
<accession>A0A9P7D1C6</accession>
<evidence type="ECO:0000313" key="2">
    <source>
        <dbReference type="Proteomes" id="UP000714275"/>
    </source>
</evidence>
<reference evidence="1" key="1">
    <citation type="journal article" date="2020" name="New Phytol.">
        <title>Comparative genomics reveals dynamic genome evolution in host specialist ectomycorrhizal fungi.</title>
        <authorList>
            <person name="Lofgren L.A."/>
            <person name="Nguyen N.H."/>
            <person name="Vilgalys R."/>
            <person name="Ruytinx J."/>
            <person name="Liao H.L."/>
            <person name="Branco S."/>
            <person name="Kuo A."/>
            <person name="LaButti K."/>
            <person name="Lipzen A."/>
            <person name="Andreopoulos W."/>
            <person name="Pangilinan J."/>
            <person name="Riley R."/>
            <person name="Hundley H."/>
            <person name="Na H."/>
            <person name="Barry K."/>
            <person name="Grigoriev I.V."/>
            <person name="Stajich J.E."/>
            <person name="Kennedy P.G."/>
        </authorList>
    </citation>
    <scope>NUCLEOTIDE SEQUENCE</scope>
    <source>
        <strain evidence="1">DOB743</strain>
    </source>
</reference>
<comment type="caution">
    <text evidence="1">The sequence shown here is derived from an EMBL/GenBank/DDBJ whole genome shotgun (WGS) entry which is preliminary data.</text>
</comment>
<gene>
    <name evidence="1" type="ORF">EV702DRAFT_1198267</name>
</gene>
<organism evidence="1 2">
    <name type="scientific">Suillus placidus</name>
    <dbReference type="NCBI Taxonomy" id="48579"/>
    <lineage>
        <taxon>Eukaryota</taxon>
        <taxon>Fungi</taxon>
        <taxon>Dikarya</taxon>
        <taxon>Basidiomycota</taxon>
        <taxon>Agaricomycotina</taxon>
        <taxon>Agaricomycetes</taxon>
        <taxon>Agaricomycetidae</taxon>
        <taxon>Boletales</taxon>
        <taxon>Suillineae</taxon>
        <taxon>Suillaceae</taxon>
        <taxon>Suillus</taxon>
    </lineage>
</organism>
<keyword evidence="2" id="KW-1185">Reference proteome</keyword>
<dbReference type="Proteomes" id="UP000714275">
    <property type="component" value="Unassembled WGS sequence"/>
</dbReference>
<protein>
    <submittedName>
        <fullName evidence="1">Uncharacterized protein</fullName>
    </submittedName>
</protein>
<dbReference type="Gene3D" id="3.40.630.10">
    <property type="entry name" value="Zn peptidases"/>
    <property type="match status" value="1"/>
</dbReference>
<name>A0A9P7D1C6_9AGAM</name>
<dbReference type="AlphaFoldDB" id="A0A9P7D1C6"/>
<sequence>MNYTNHFVQAIPTIPDGRNHTPAFIKAAHSKVSHDACLVVSKALVAIDMQVLIDEMFLQKVKDAFEEDKKPRV</sequence>
<dbReference type="OrthoDB" id="6119954at2759"/>
<dbReference type="EMBL" id="JABBWD010000026">
    <property type="protein sequence ID" value="KAG1776565.1"/>
    <property type="molecule type" value="Genomic_DNA"/>
</dbReference>